<reference evidence="2" key="1">
    <citation type="journal article" date="2011" name="Proc. Natl. Acad. Sci. U.S.A.">
        <title>Obligate biotrophy features unraveled by the genomic analysis of rust fungi.</title>
        <authorList>
            <person name="Duplessis S."/>
            <person name="Cuomo C.A."/>
            <person name="Lin Y.-C."/>
            <person name="Aerts A."/>
            <person name="Tisserant E."/>
            <person name="Veneault-Fourrey C."/>
            <person name="Joly D.L."/>
            <person name="Hacquard S."/>
            <person name="Amselem J."/>
            <person name="Cantarel B.L."/>
            <person name="Chiu R."/>
            <person name="Coutinho P.M."/>
            <person name="Feau N."/>
            <person name="Field M."/>
            <person name="Frey P."/>
            <person name="Gelhaye E."/>
            <person name="Goldberg J."/>
            <person name="Grabherr M.G."/>
            <person name="Kodira C.D."/>
            <person name="Kohler A."/>
            <person name="Kuees U."/>
            <person name="Lindquist E.A."/>
            <person name="Lucas S.M."/>
            <person name="Mago R."/>
            <person name="Mauceli E."/>
            <person name="Morin E."/>
            <person name="Murat C."/>
            <person name="Pangilinan J.L."/>
            <person name="Park R."/>
            <person name="Pearson M."/>
            <person name="Quesneville H."/>
            <person name="Rouhier N."/>
            <person name="Sakthikumar S."/>
            <person name="Salamov A.A."/>
            <person name="Schmutz J."/>
            <person name="Selles B."/>
            <person name="Shapiro H."/>
            <person name="Tanguay P."/>
            <person name="Tuskan G.A."/>
            <person name="Henrissat B."/>
            <person name="Van de Peer Y."/>
            <person name="Rouze P."/>
            <person name="Ellis J.G."/>
            <person name="Dodds P.N."/>
            <person name="Schein J.E."/>
            <person name="Zhong S."/>
            <person name="Hamelin R.C."/>
            <person name="Grigoriev I.V."/>
            <person name="Szabo L.J."/>
            <person name="Martin F."/>
        </authorList>
    </citation>
    <scope>NUCLEOTIDE SEQUENCE [LARGE SCALE GENOMIC DNA]</scope>
    <source>
        <strain evidence="2">98AG31 / pathotype 3-4-7</strain>
    </source>
</reference>
<dbReference type="VEuPathDB" id="FungiDB:MELLADRAFT_59274"/>
<evidence type="ECO:0000313" key="2">
    <source>
        <dbReference type="Proteomes" id="UP000001072"/>
    </source>
</evidence>
<evidence type="ECO:0000313" key="1">
    <source>
        <dbReference type="EMBL" id="EGG12081.1"/>
    </source>
</evidence>
<protein>
    <recommendedName>
        <fullName evidence="3">F-box domain-containing protein</fullName>
    </recommendedName>
</protein>
<dbReference type="GeneID" id="18929316"/>
<dbReference type="AlphaFoldDB" id="F4R5N8"/>
<keyword evidence="2" id="KW-1185">Reference proteome</keyword>
<proteinExistence type="predicted"/>
<dbReference type="EMBL" id="GL883091">
    <property type="protein sequence ID" value="EGG12081.1"/>
    <property type="molecule type" value="Genomic_DNA"/>
</dbReference>
<gene>
    <name evidence="1" type="ORF">MELLADRAFT_59274</name>
</gene>
<dbReference type="HOGENOM" id="CLU_591938_0_0_1"/>
<dbReference type="Proteomes" id="UP000001072">
    <property type="component" value="Unassembled WGS sequence"/>
</dbReference>
<dbReference type="InterPro" id="IPR032675">
    <property type="entry name" value="LRR_dom_sf"/>
</dbReference>
<dbReference type="InParanoid" id="F4R5N8"/>
<accession>F4R5N8</accession>
<dbReference type="SUPFAM" id="SSF52047">
    <property type="entry name" value="RNI-like"/>
    <property type="match status" value="1"/>
</dbReference>
<organism evidence="2">
    <name type="scientific">Melampsora larici-populina (strain 98AG31 / pathotype 3-4-7)</name>
    <name type="common">Poplar leaf rust fungus</name>
    <dbReference type="NCBI Taxonomy" id="747676"/>
    <lineage>
        <taxon>Eukaryota</taxon>
        <taxon>Fungi</taxon>
        <taxon>Dikarya</taxon>
        <taxon>Basidiomycota</taxon>
        <taxon>Pucciniomycotina</taxon>
        <taxon>Pucciniomycetes</taxon>
        <taxon>Pucciniales</taxon>
        <taxon>Melampsoraceae</taxon>
        <taxon>Melampsora</taxon>
    </lineage>
</organism>
<sequence length="462" mass="52762">MLTPSINSLPVEIVHMILEIFIGGGMGSSRYNITDPEYADLDVNEPSVDELNLRFNRHSNVVSYTLSESETSATLLKKLVNFDKFHKSHLPVQDLEPVFYRELAVEIRASLRFLDVIVGRYPFLSMDEAVNIIKLLGHNLNKLNLWFFSGLMCVTPALINAVKQLKNLEKLSVIDWNYLGHPRESDTTYIGFLLLATPNIKHLTISGNPQEVLDLTSPALSKLQTFYFSCNEEDFEAVAHICKLAKDTLRVIGYRFKHTPAEGRTLIFEQINNTLEGLFVNGEEGWLPEEIVNMEFPRLRVVKIVQLMWISYDDLLDKPYVRNIRTLVIDSSNNSGDWEEAIRYGDGIKSLRKLKYIIFITKSECSKPDAGLLHDLGLKGIKYYISPRLTPEKLMVSTYQVAIWINIESIKFDLRSSCFSGYSGIRLATQWSDRILNTLLQLFVGSLRFSQMSNSYVNLINL</sequence>
<dbReference type="KEGG" id="mlr:MELLADRAFT_59274"/>
<dbReference type="Gene3D" id="3.80.10.10">
    <property type="entry name" value="Ribonuclease Inhibitor"/>
    <property type="match status" value="1"/>
</dbReference>
<name>F4R5N8_MELLP</name>
<evidence type="ECO:0008006" key="3">
    <source>
        <dbReference type="Google" id="ProtNLM"/>
    </source>
</evidence>
<dbReference type="RefSeq" id="XP_007404456.1">
    <property type="nucleotide sequence ID" value="XM_007404394.1"/>
</dbReference>